<reference evidence="1" key="2">
    <citation type="journal article" date="2015" name="Data Brief">
        <title>Shoot transcriptome of the giant reed, Arundo donax.</title>
        <authorList>
            <person name="Barrero R.A."/>
            <person name="Guerrero F.D."/>
            <person name="Moolhuijzen P."/>
            <person name="Goolsby J.A."/>
            <person name="Tidwell J."/>
            <person name="Bellgard S.E."/>
            <person name="Bellgard M.I."/>
        </authorList>
    </citation>
    <scope>NUCLEOTIDE SEQUENCE</scope>
    <source>
        <tissue evidence="1">Shoot tissue taken approximately 20 cm above the soil surface</tissue>
    </source>
</reference>
<accession>A0A0A8Z2B0</accession>
<dbReference type="AlphaFoldDB" id="A0A0A8Z2B0"/>
<protein>
    <submittedName>
        <fullName evidence="1">Uncharacterized protein</fullName>
    </submittedName>
</protein>
<organism evidence="1">
    <name type="scientific">Arundo donax</name>
    <name type="common">Giant reed</name>
    <name type="synonym">Donax arundinaceus</name>
    <dbReference type="NCBI Taxonomy" id="35708"/>
    <lineage>
        <taxon>Eukaryota</taxon>
        <taxon>Viridiplantae</taxon>
        <taxon>Streptophyta</taxon>
        <taxon>Embryophyta</taxon>
        <taxon>Tracheophyta</taxon>
        <taxon>Spermatophyta</taxon>
        <taxon>Magnoliopsida</taxon>
        <taxon>Liliopsida</taxon>
        <taxon>Poales</taxon>
        <taxon>Poaceae</taxon>
        <taxon>PACMAD clade</taxon>
        <taxon>Arundinoideae</taxon>
        <taxon>Arundineae</taxon>
        <taxon>Arundo</taxon>
    </lineage>
</organism>
<reference evidence="1" key="1">
    <citation type="submission" date="2014-09" db="EMBL/GenBank/DDBJ databases">
        <authorList>
            <person name="Magalhaes I.L.F."/>
            <person name="Oliveira U."/>
            <person name="Santos F.R."/>
            <person name="Vidigal T.H.D.A."/>
            <person name="Brescovit A.D."/>
            <person name="Santos A.J."/>
        </authorList>
    </citation>
    <scope>NUCLEOTIDE SEQUENCE</scope>
    <source>
        <tissue evidence="1">Shoot tissue taken approximately 20 cm above the soil surface</tissue>
    </source>
</reference>
<sequence length="28" mass="3127">MGKGRESREFGCPFLSFWHGELSLAVKG</sequence>
<proteinExistence type="predicted"/>
<evidence type="ECO:0000313" key="1">
    <source>
        <dbReference type="EMBL" id="JAD28987.1"/>
    </source>
</evidence>
<name>A0A0A8Z2B0_ARUDO</name>
<dbReference type="EMBL" id="GBRH01268908">
    <property type="protein sequence ID" value="JAD28987.1"/>
    <property type="molecule type" value="Transcribed_RNA"/>
</dbReference>